<evidence type="ECO:0000313" key="3">
    <source>
        <dbReference type="Proteomes" id="UP001500979"/>
    </source>
</evidence>
<sequence>MQPDKVYGNSGLDRAEAVEDGTALIGHMTPRTRVVDGRPVGPTPEQIGQDWNRISGRIAELFSTGVPDNDPRTQQAIHDHYRWICNFWVPDRDSYLRLAALYVSQPKFRRRIERKKPRGMAAYMRDAMTAYAWARLR</sequence>
<keyword evidence="3" id="KW-1185">Reference proteome</keyword>
<accession>A0ABN3V519</accession>
<gene>
    <name evidence="2" type="ORF">GCM10010470_10160</name>
</gene>
<name>A0ABN3V519_9PSEU</name>
<dbReference type="SUPFAM" id="SSF89082">
    <property type="entry name" value="Antibiotic binding domain of TipA-like multidrug resistance regulators"/>
    <property type="match status" value="1"/>
</dbReference>
<dbReference type="Gene3D" id="1.10.490.50">
    <property type="entry name" value="Antibiotic binding domain of TipA-like multidrug resistance regulators"/>
    <property type="match status" value="1"/>
</dbReference>
<reference evidence="2 3" key="1">
    <citation type="journal article" date="2019" name="Int. J. Syst. Evol. Microbiol.">
        <title>The Global Catalogue of Microorganisms (GCM) 10K type strain sequencing project: providing services to taxonomists for standard genome sequencing and annotation.</title>
        <authorList>
            <consortium name="The Broad Institute Genomics Platform"/>
            <consortium name="The Broad Institute Genome Sequencing Center for Infectious Disease"/>
            <person name="Wu L."/>
            <person name="Ma J."/>
        </authorList>
    </citation>
    <scope>NUCLEOTIDE SEQUENCE [LARGE SCALE GENOMIC DNA]</scope>
    <source>
        <strain evidence="2 3">JCM 9383</strain>
    </source>
</reference>
<evidence type="ECO:0000259" key="1">
    <source>
        <dbReference type="Pfam" id="PF07739"/>
    </source>
</evidence>
<protein>
    <recommendedName>
        <fullName evidence="1">TipAS antibiotic-recognition domain-containing protein</fullName>
    </recommendedName>
</protein>
<feature type="domain" description="TipAS antibiotic-recognition" evidence="1">
    <location>
        <begin position="45"/>
        <end position="131"/>
    </location>
</feature>
<proteinExistence type="predicted"/>
<dbReference type="RefSeq" id="WP_344678211.1">
    <property type="nucleotide sequence ID" value="NZ_BAAAUX010000005.1"/>
</dbReference>
<organism evidence="2 3">
    <name type="scientific">Saccharopolyspora taberi</name>
    <dbReference type="NCBI Taxonomy" id="60895"/>
    <lineage>
        <taxon>Bacteria</taxon>
        <taxon>Bacillati</taxon>
        <taxon>Actinomycetota</taxon>
        <taxon>Actinomycetes</taxon>
        <taxon>Pseudonocardiales</taxon>
        <taxon>Pseudonocardiaceae</taxon>
        <taxon>Saccharopolyspora</taxon>
    </lineage>
</organism>
<dbReference type="InterPro" id="IPR036244">
    <property type="entry name" value="TipA-like_antibiotic-bd"/>
</dbReference>
<dbReference type="InterPro" id="IPR012925">
    <property type="entry name" value="TipAS_dom"/>
</dbReference>
<evidence type="ECO:0000313" key="2">
    <source>
        <dbReference type="EMBL" id="GAA2778700.1"/>
    </source>
</evidence>
<comment type="caution">
    <text evidence="2">The sequence shown here is derived from an EMBL/GenBank/DDBJ whole genome shotgun (WGS) entry which is preliminary data.</text>
</comment>
<dbReference type="Proteomes" id="UP001500979">
    <property type="component" value="Unassembled WGS sequence"/>
</dbReference>
<dbReference type="Pfam" id="PF07739">
    <property type="entry name" value="TipAS"/>
    <property type="match status" value="1"/>
</dbReference>
<dbReference type="EMBL" id="BAAAUX010000005">
    <property type="protein sequence ID" value="GAA2778700.1"/>
    <property type="molecule type" value="Genomic_DNA"/>
</dbReference>